<protein>
    <submittedName>
        <fullName evidence="7">Transmembrane amino acid transporter, putative</fullName>
    </submittedName>
</protein>
<feature type="transmembrane region" description="Helical" evidence="5">
    <location>
        <begin position="188"/>
        <end position="208"/>
    </location>
</feature>
<comment type="subcellular location">
    <subcellularLocation>
        <location evidence="1">Membrane</location>
        <topology evidence="1">Multi-pass membrane protein</topology>
    </subcellularLocation>
</comment>
<sequence>MTDVAKGMSARLLDPSVVNGPSMEYSSSVSSVPYRQGLVQRSFAPLTPGGIRQSTFTLISTAMGGGVLCLPYVMKQVGLINGVLLLSISSLIAFVTMYILIMCAVKANKHSYGSLLGYCAGKWVAPVLDIILLIYGMGAVIAYFILLGDFLPALFQLVGVTVASRTICMIGVAAFAVPLVLPRRLSALQYVSPVATFSLILTAVITMVKAHRESVILPPDAPVDLLIFGWPLLKAFTITLFAYICHMNVVPVASELVEPTPARVLKVTSRVAFVQLSFYIVIGVAGYISFSHFTRQNYITNYPSGDVLISLCRLSLSCSLLFSIPINTNPTAKAAVHFFKSIRELMADSRGDRLLPARRRVLSSVTEENASERALRIFFSFLVLAVTLIVGILVPGVADVVSLLGGSLGTIIMIVCPLYIFVTIMKAESKTVLGRVVVWSLVVAGVVALTAVGLMVTNTMKITHLPLAVN</sequence>
<evidence type="ECO:0000313" key="8">
    <source>
        <dbReference type="Proteomes" id="UP000007800"/>
    </source>
</evidence>
<accession>C5K798</accession>
<dbReference type="InParanoid" id="C5K798"/>
<dbReference type="InterPro" id="IPR013057">
    <property type="entry name" value="AA_transpt_TM"/>
</dbReference>
<evidence type="ECO:0000259" key="6">
    <source>
        <dbReference type="Pfam" id="PF01490"/>
    </source>
</evidence>
<dbReference type="GO" id="GO:0016020">
    <property type="term" value="C:membrane"/>
    <property type="evidence" value="ECO:0007669"/>
    <property type="project" value="UniProtKB-SubCell"/>
</dbReference>
<evidence type="ECO:0000256" key="1">
    <source>
        <dbReference type="ARBA" id="ARBA00004141"/>
    </source>
</evidence>
<dbReference type="OrthoDB" id="438545at2759"/>
<dbReference type="RefSeq" id="XP_002787637.1">
    <property type="nucleotide sequence ID" value="XM_002787591.1"/>
</dbReference>
<organism evidence="8">
    <name type="scientific">Perkinsus marinus (strain ATCC 50983 / TXsc)</name>
    <dbReference type="NCBI Taxonomy" id="423536"/>
    <lineage>
        <taxon>Eukaryota</taxon>
        <taxon>Sar</taxon>
        <taxon>Alveolata</taxon>
        <taxon>Perkinsozoa</taxon>
        <taxon>Perkinsea</taxon>
        <taxon>Perkinsida</taxon>
        <taxon>Perkinsidae</taxon>
        <taxon>Perkinsus</taxon>
    </lineage>
</organism>
<dbReference type="PANTHER" id="PTHR22950:SF702">
    <property type="entry name" value="AMINO ACID TRANSPORTER PROTEIN"/>
    <property type="match status" value="1"/>
</dbReference>
<feature type="transmembrane region" description="Helical" evidence="5">
    <location>
        <begin position="123"/>
        <end position="147"/>
    </location>
</feature>
<feature type="transmembrane region" description="Helical" evidence="5">
    <location>
        <begin position="377"/>
        <end position="398"/>
    </location>
</feature>
<feature type="transmembrane region" description="Helical" evidence="5">
    <location>
        <begin position="228"/>
        <end position="250"/>
    </location>
</feature>
<keyword evidence="8" id="KW-1185">Reference proteome</keyword>
<evidence type="ECO:0000256" key="3">
    <source>
        <dbReference type="ARBA" id="ARBA00022989"/>
    </source>
</evidence>
<dbReference type="AlphaFoldDB" id="C5K798"/>
<feature type="transmembrane region" description="Helical" evidence="5">
    <location>
        <begin position="153"/>
        <end position="181"/>
    </location>
</feature>
<feature type="transmembrane region" description="Helical" evidence="5">
    <location>
        <begin position="404"/>
        <end position="424"/>
    </location>
</feature>
<evidence type="ECO:0000256" key="4">
    <source>
        <dbReference type="ARBA" id="ARBA00023136"/>
    </source>
</evidence>
<name>C5K798_PERM5</name>
<dbReference type="FunCoup" id="C5K798">
    <property type="interactions" value="4"/>
</dbReference>
<evidence type="ECO:0000256" key="5">
    <source>
        <dbReference type="SAM" id="Phobius"/>
    </source>
</evidence>
<dbReference type="OMA" id="ANCLACT"/>
<feature type="transmembrane region" description="Helical" evidence="5">
    <location>
        <begin position="79"/>
        <end position="102"/>
    </location>
</feature>
<feature type="transmembrane region" description="Helical" evidence="5">
    <location>
        <begin position="436"/>
        <end position="456"/>
    </location>
</feature>
<dbReference type="Proteomes" id="UP000007800">
    <property type="component" value="Unassembled WGS sequence"/>
</dbReference>
<evidence type="ECO:0000256" key="2">
    <source>
        <dbReference type="ARBA" id="ARBA00022692"/>
    </source>
</evidence>
<feature type="transmembrane region" description="Helical" evidence="5">
    <location>
        <begin position="271"/>
        <end position="290"/>
    </location>
</feature>
<keyword evidence="3 5" id="KW-1133">Transmembrane helix</keyword>
<gene>
    <name evidence="7" type="ORF">Pmar_PMAR012413</name>
</gene>
<dbReference type="PANTHER" id="PTHR22950">
    <property type="entry name" value="AMINO ACID TRANSPORTER"/>
    <property type="match status" value="1"/>
</dbReference>
<keyword evidence="4 5" id="KW-0472">Membrane</keyword>
<proteinExistence type="predicted"/>
<dbReference type="GeneID" id="9057879"/>
<evidence type="ECO:0000313" key="7">
    <source>
        <dbReference type="EMBL" id="EER19433.1"/>
    </source>
</evidence>
<dbReference type="GO" id="GO:0015179">
    <property type="term" value="F:L-amino acid transmembrane transporter activity"/>
    <property type="evidence" value="ECO:0007669"/>
    <property type="project" value="TreeGrafter"/>
</dbReference>
<feature type="domain" description="Amino acid transporter transmembrane" evidence="6">
    <location>
        <begin position="49"/>
        <end position="452"/>
    </location>
</feature>
<keyword evidence="2 5" id="KW-0812">Transmembrane</keyword>
<dbReference type="EMBL" id="GG671079">
    <property type="protein sequence ID" value="EER19433.1"/>
    <property type="molecule type" value="Genomic_DNA"/>
</dbReference>
<dbReference type="Pfam" id="PF01490">
    <property type="entry name" value="Aa_trans"/>
    <property type="match status" value="1"/>
</dbReference>
<reference evidence="7 8" key="1">
    <citation type="submission" date="2008-07" db="EMBL/GenBank/DDBJ databases">
        <authorList>
            <person name="El-Sayed N."/>
            <person name="Caler E."/>
            <person name="Inman J."/>
            <person name="Amedeo P."/>
            <person name="Hass B."/>
            <person name="Wortman J."/>
        </authorList>
    </citation>
    <scope>NUCLEOTIDE SEQUENCE [LARGE SCALE GENOMIC DNA]</scope>
    <source>
        <strain evidence="8">ATCC 50983 / TXsc</strain>
    </source>
</reference>